<organism evidence="7 8">
    <name type="scientific">Paradevosia tibetensis</name>
    <dbReference type="NCBI Taxonomy" id="1447062"/>
    <lineage>
        <taxon>Bacteria</taxon>
        <taxon>Pseudomonadati</taxon>
        <taxon>Pseudomonadota</taxon>
        <taxon>Alphaproteobacteria</taxon>
        <taxon>Hyphomicrobiales</taxon>
        <taxon>Devosiaceae</taxon>
        <taxon>Paradevosia</taxon>
    </lineage>
</organism>
<keyword evidence="3" id="KW-0547">Nucleotide-binding</keyword>
<dbReference type="InterPro" id="IPR003439">
    <property type="entry name" value="ABC_transporter-like_ATP-bd"/>
</dbReference>
<dbReference type="InterPro" id="IPR003593">
    <property type="entry name" value="AAA+_ATPase"/>
</dbReference>
<evidence type="ECO:0000313" key="7">
    <source>
        <dbReference type="EMBL" id="QEE19008.1"/>
    </source>
</evidence>
<dbReference type="InterPro" id="IPR050153">
    <property type="entry name" value="Metal_Ion_Import_ABC"/>
</dbReference>
<gene>
    <name evidence="7" type="ORF">FNA67_01925</name>
</gene>
<evidence type="ECO:0000256" key="1">
    <source>
        <dbReference type="ARBA" id="ARBA00005417"/>
    </source>
</evidence>
<keyword evidence="6" id="KW-0406">Ion transport</keyword>
<dbReference type="Gene3D" id="3.40.50.300">
    <property type="entry name" value="P-loop containing nucleotide triphosphate hydrolases"/>
    <property type="match status" value="1"/>
</dbReference>
<keyword evidence="8" id="KW-1185">Reference proteome</keyword>
<dbReference type="NCBIfam" id="NF040873">
    <property type="entry name" value="AztA"/>
    <property type="match status" value="1"/>
</dbReference>
<evidence type="ECO:0000256" key="2">
    <source>
        <dbReference type="ARBA" id="ARBA00022448"/>
    </source>
</evidence>
<keyword evidence="5" id="KW-0864">Zinc transport</keyword>
<name>A0A5B9DKV4_9HYPH</name>
<keyword evidence="5" id="KW-0862">Zinc</keyword>
<dbReference type="PROSITE" id="PS50893">
    <property type="entry name" value="ABC_TRANSPORTER_2"/>
    <property type="match status" value="1"/>
</dbReference>
<evidence type="ECO:0000256" key="4">
    <source>
        <dbReference type="ARBA" id="ARBA00022840"/>
    </source>
</evidence>
<dbReference type="KEGG" id="yti:FNA67_01925"/>
<protein>
    <submittedName>
        <fullName evidence="7">ABC transporter ATP-binding protein</fullName>
    </submittedName>
</protein>
<dbReference type="GO" id="GO:0005524">
    <property type="term" value="F:ATP binding"/>
    <property type="evidence" value="ECO:0007669"/>
    <property type="project" value="UniProtKB-KW"/>
</dbReference>
<dbReference type="RefSeq" id="WP_147654866.1">
    <property type="nucleotide sequence ID" value="NZ_BMFM01000001.1"/>
</dbReference>
<sequence>MSAIRLKDVTLGYEGHPAVHHLDGTFEDGSLTAIVGPNGSGKSTLLKGIVGMLQPLTGSIERAPGATIAYLPQSADIDRTFPATVADLVALGHWRRRGLFAAITGADYREVEEALATVGLTGFENRPLDTLSGGQLQRALFARVMLQDADTILLDEPFTAIDEKTVIDLIELVRRWHAEDRTVIAVLHDAEMVKAVFPRTLLMAREPVCWADTDKALKAENLLKARRMTEAWDEHAPWHENGHGHGGGH</sequence>
<proteinExistence type="inferred from homology"/>
<dbReference type="SMART" id="SM00382">
    <property type="entry name" value="AAA"/>
    <property type="match status" value="1"/>
</dbReference>
<dbReference type="Pfam" id="PF00005">
    <property type="entry name" value="ABC_tran"/>
    <property type="match status" value="1"/>
</dbReference>
<dbReference type="GO" id="GO:0006829">
    <property type="term" value="P:zinc ion transport"/>
    <property type="evidence" value="ECO:0007669"/>
    <property type="project" value="UniProtKB-KW"/>
</dbReference>
<keyword evidence="2" id="KW-0813">Transport</keyword>
<dbReference type="Proteomes" id="UP000321062">
    <property type="component" value="Chromosome"/>
</dbReference>
<dbReference type="CDD" id="cd03235">
    <property type="entry name" value="ABC_Metallic_Cations"/>
    <property type="match status" value="1"/>
</dbReference>
<dbReference type="PANTHER" id="PTHR42734:SF5">
    <property type="entry name" value="IRON TRANSPORT SYSTEM ATP-BINDING PROTEIN HI_0361-RELATED"/>
    <property type="match status" value="1"/>
</dbReference>
<evidence type="ECO:0000313" key="8">
    <source>
        <dbReference type="Proteomes" id="UP000321062"/>
    </source>
</evidence>
<dbReference type="InterPro" id="IPR047748">
    <property type="entry name" value="AztA-like"/>
</dbReference>
<dbReference type="AlphaFoldDB" id="A0A5B9DKV4"/>
<dbReference type="PANTHER" id="PTHR42734">
    <property type="entry name" value="METAL TRANSPORT SYSTEM ATP-BINDING PROTEIN TM_0124-RELATED"/>
    <property type="match status" value="1"/>
</dbReference>
<evidence type="ECO:0000256" key="3">
    <source>
        <dbReference type="ARBA" id="ARBA00022741"/>
    </source>
</evidence>
<dbReference type="GO" id="GO:0016887">
    <property type="term" value="F:ATP hydrolysis activity"/>
    <property type="evidence" value="ECO:0007669"/>
    <property type="project" value="InterPro"/>
</dbReference>
<dbReference type="SUPFAM" id="SSF52540">
    <property type="entry name" value="P-loop containing nucleoside triphosphate hydrolases"/>
    <property type="match status" value="1"/>
</dbReference>
<dbReference type="InterPro" id="IPR017871">
    <property type="entry name" value="ABC_transporter-like_CS"/>
</dbReference>
<keyword evidence="4 7" id="KW-0067">ATP-binding</keyword>
<comment type="similarity">
    <text evidence="1">Belongs to the ABC transporter superfamily.</text>
</comment>
<dbReference type="EMBL" id="CP041690">
    <property type="protein sequence ID" value="QEE19008.1"/>
    <property type="molecule type" value="Genomic_DNA"/>
</dbReference>
<reference evidence="7 8" key="1">
    <citation type="journal article" date="2015" name="Int. J. Syst. Evol. Microbiol.">
        <title>Youhaiella tibetensis gen. nov., sp. nov., isolated from subsurface sediment.</title>
        <authorList>
            <person name="Wang Y.X."/>
            <person name="Huang F.Q."/>
            <person name="Nogi Y."/>
            <person name="Pang S.J."/>
            <person name="Wang P.K."/>
            <person name="Lv J."/>
        </authorList>
    </citation>
    <scope>NUCLEOTIDE SEQUENCE [LARGE SCALE GENOMIC DNA]</scope>
    <source>
        <strain evidence="8">fig4</strain>
    </source>
</reference>
<dbReference type="OrthoDB" id="9806726at2"/>
<evidence type="ECO:0000256" key="5">
    <source>
        <dbReference type="ARBA" id="ARBA00022906"/>
    </source>
</evidence>
<dbReference type="InterPro" id="IPR027417">
    <property type="entry name" value="P-loop_NTPase"/>
</dbReference>
<dbReference type="PROSITE" id="PS00211">
    <property type="entry name" value="ABC_TRANSPORTER_1"/>
    <property type="match status" value="1"/>
</dbReference>
<evidence type="ECO:0000256" key="6">
    <source>
        <dbReference type="ARBA" id="ARBA00023065"/>
    </source>
</evidence>
<accession>A0A5B9DKV4</accession>